<evidence type="ECO:0000256" key="7">
    <source>
        <dbReference type="SAM" id="MobiDB-lite"/>
    </source>
</evidence>
<dbReference type="CDD" id="cd21373">
    <property type="entry name" value="cwf21_SRRM2-like"/>
    <property type="match status" value="1"/>
</dbReference>
<evidence type="ECO:0000256" key="4">
    <source>
        <dbReference type="ARBA" id="ARBA00022728"/>
    </source>
</evidence>
<name>A0A139AXC8_GONPJ</name>
<dbReference type="Gene3D" id="6.10.140.420">
    <property type="match status" value="1"/>
</dbReference>
<dbReference type="EMBL" id="KQ965733">
    <property type="protein sequence ID" value="KXS21359.1"/>
    <property type="molecule type" value="Genomic_DNA"/>
</dbReference>
<evidence type="ECO:0000313" key="9">
    <source>
        <dbReference type="EMBL" id="KXS21359.1"/>
    </source>
</evidence>
<dbReference type="AlphaFoldDB" id="A0A139AXC8"/>
<evidence type="ECO:0000256" key="5">
    <source>
        <dbReference type="ARBA" id="ARBA00023187"/>
    </source>
</evidence>
<organism evidence="9 10">
    <name type="scientific">Gonapodya prolifera (strain JEL478)</name>
    <name type="common">Monoblepharis prolifera</name>
    <dbReference type="NCBI Taxonomy" id="1344416"/>
    <lineage>
        <taxon>Eukaryota</taxon>
        <taxon>Fungi</taxon>
        <taxon>Fungi incertae sedis</taxon>
        <taxon>Chytridiomycota</taxon>
        <taxon>Chytridiomycota incertae sedis</taxon>
        <taxon>Monoblepharidomycetes</taxon>
        <taxon>Monoblepharidales</taxon>
        <taxon>Gonapodyaceae</taxon>
        <taxon>Gonapodya</taxon>
    </lineage>
</organism>
<evidence type="ECO:0000259" key="8">
    <source>
        <dbReference type="SMART" id="SM01115"/>
    </source>
</evidence>
<evidence type="ECO:0000256" key="2">
    <source>
        <dbReference type="ARBA" id="ARBA00005954"/>
    </source>
</evidence>
<dbReference type="PANTHER" id="PTHR36562:SF5">
    <property type="entry name" value="SERINE_ARGININE REPETITIVE MATRIX 2"/>
    <property type="match status" value="1"/>
</dbReference>
<proteinExistence type="inferred from homology"/>
<dbReference type="GO" id="GO:0005681">
    <property type="term" value="C:spliceosomal complex"/>
    <property type="evidence" value="ECO:0007669"/>
    <property type="project" value="UniProtKB-KW"/>
</dbReference>
<keyword evidence="6" id="KW-0539">Nucleus</keyword>
<keyword evidence="10" id="KW-1185">Reference proteome</keyword>
<keyword evidence="5" id="KW-0508">mRNA splicing</keyword>
<dbReference type="OrthoDB" id="10267305at2759"/>
<feature type="domain" description="CWF21" evidence="8">
    <location>
        <begin position="63"/>
        <end position="108"/>
    </location>
</feature>
<evidence type="ECO:0000256" key="3">
    <source>
        <dbReference type="ARBA" id="ARBA00022664"/>
    </source>
</evidence>
<dbReference type="GO" id="GO:0006397">
    <property type="term" value="P:mRNA processing"/>
    <property type="evidence" value="ECO:0007669"/>
    <property type="project" value="UniProtKB-KW"/>
</dbReference>
<comment type="similarity">
    <text evidence="2">Belongs to the CWC21 family.</text>
</comment>
<dbReference type="SMART" id="SM01115">
    <property type="entry name" value="cwf21"/>
    <property type="match status" value="1"/>
</dbReference>
<dbReference type="STRING" id="1344416.A0A139AXC8"/>
<dbReference type="InterPro" id="IPR051372">
    <property type="entry name" value="CWC21"/>
</dbReference>
<dbReference type="Proteomes" id="UP000070544">
    <property type="component" value="Unassembled WGS sequence"/>
</dbReference>
<protein>
    <submittedName>
        <fullName evidence="9">Cwf21-domain-containing protein</fullName>
    </submittedName>
</protein>
<sequence>QYNGIGLSTVRGSGTNGYVQTNKASLPKWREKDARYFEKQQASFGQEIPSEFGGDRQPNADILLHERKRQVEVKCVQLQDQLEEEGLPAEEVEEKVSQLRRDLLAHIEKGGGSDGPGGGTHRIAQQMQQRNERILQGLGIDKATHVEGQAFDWEVR</sequence>
<feature type="region of interest" description="Disordered" evidence="7">
    <location>
        <begin position="107"/>
        <end position="126"/>
    </location>
</feature>
<feature type="non-terminal residue" evidence="9">
    <location>
        <position position="1"/>
    </location>
</feature>
<keyword evidence="4" id="KW-0747">Spliceosome</keyword>
<accession>A0A139AXC8</accession>
<dbReference type="Pfam" id="PF08312">
    <property type="entry name" value="cwf21"/>
    <property type="match status" value="1"/>
</dbReference>
<keyword evidence="3" id="KW-0507">mRNA processing</keyword>
<reference evidence="9 10" key="1">
    <citation type="journal article" date="2015" name="Genome Biol. Evol.">
        <title>Phylogenomic analyses indicate that early fungi evolved digesting cell walls of algal ancestors of land plants.</title>
        <authorList>
            <person name="Chang Y."/>
            <person name="Wang S."/>
            <person name="Sekimoto S."/>
            <person name="Aerts A.L."/>
            <person name="Choi C."/>
            <person name="Clum A."/>
            <person name="LaButti K.M."/>
            <person name="Lindquist E.A."/>
            <person name="Yee Ngan C."/>
            <person name="Ohm R.A."/>
            <person name="Salamov A.A."/>
            <person name="Grigoriev I.V."/>
            <person name="Spatafora J.W."/>
            <person name="Berbee M.L."/>
        </authorList>
    </citation>
    <scope>NUCLEOTIDE SEQUENCE [LARGE SCALE GENOMIC DNA]</scope>
    <source>
        <strain evidence="9 10">JEL478</strain>
    </source>
</reference>
<dbReference type="GO" id="GO:0008380">
    <property type="term" value="P:RNA splicing"/>
    <property type="evidence" value="ECO:0007669"/>
    <property type="project" value="UniProtKB-KW"/>
</dbReference>
<gene>
    <name evidence="9" type="ORF">M427DRAFT_93627</name>
</gene>
<dbReference type="PANTHER" id="PTHR36562">
    <property type="entry name" value="SERINE/ARGININE REPETITIVE MATRIX 2"/>
    <property type="match status" value="1"/>
</dbReference>
<evidence type="ECO:0000256" key="1">
    <source>
        <dbReference type="ARBA" id="ARBA00004123"/>
    </source>
</evidence>
<evidence type="ECO:0000313" key="10">
    <source>
        <dbReference type="Proteomes" id="UP000070544"/>
    </source>
</evidence>
<dbReference type="InterPro" id="IPR013170">
    <property type="entry name" value="mRNA_splic_Cwf21_dom"/>
</dbReference>
<evidence type="ECO:0000256" key="6">
    <source>
        <dbReference type="ARBA" id="ARBA00023242"/>
    </source>
</evidence>
<comment type="subcellular location">
    <subcellularLocation>
        <location evidence="1">Nucleus</location>
    </subcellularLocation>
</comment>